<feature type="binding site" evidence="5 7">
    <location>
        <position position="137"/>
    </location>
    <ligand>
        <name>substrate</name>
    </ligand>
</feature>
<evidence type="ECO:0000256" key="2">
    <source>
        <dbReference type="ARBA" id="ARBA00001933"/>
    </source>
</evidence>
<comment type="caution">
    <text evidence="9">The sequence shown here is derived from an EMBL/GenBank/DDBJ whole genome shotgun (WGS) entry which is preliminary data.</text>
</comment>
<reference evidence="9 10" key="1">
    <citation type="submission" date="2019-11" db="EMBL/GenBank/DDBJ databases">
        <title>Genome sequences of 17 halophilic strains isolated from different environments.</title>
        <authorList>
            <person name="Furrow R.E."/>
        </authorList>
    </citation>
    <scope>NUCLEOTIDE SEQUENCE [LARGE SCALE GENOMIC DNA]</scope>
    <source>
        <strain evidence="9 10">22511_23_Filter</strain>
    </source>
</reference>
<feature type="binding site" evidence="5 7">
    <location>
        <position position="316"/>
    </location>
    <ligand>
        <name>substrate</name>
    </ligand>
</feature>
<dbReference type="PANTHER" id="PTHR30511">
    <property type="entry name" value="ALANINE RACEMASE"/>
    <property type="match status" value="1"/>
</dbReference>
<dbReference type="HAMAP" id="MF_01201">
    <property type="entry name" value="Ala_racemase"/>
    <property type="match status" value="1"/>
</dbReference>
<dbReference type="InterPro" id="IPR029066">
    <property type="entry name" value="PLP-binding_barrel"/>
</dbReference>
<dbReference type="Pfam" id="PF00842">
    <property type="entry name" value="Ala_racemase_C"/>
    <property type="match status" value="1"/>
</dbReference>
<dbReference type="FunFam" id="2.40.37.10:FF:000006">
    <property type="entry name" value="Alanine racemase"/>
    <property type="match status" value="1"/>
</dbReference>
<keyword evidence="3 5" id="KW-0663">Pyridoxal phosphate</keyword>
<accession>A0A845DY81</accession>
<gene>
    <name evidence="9" type="ORF">GLW04_17910</name>
</gene>
<comment type="function">
    <text evidence="5">Catalyzes the interconversion of L-alanine and D-alanine. May also act on other amino acids.</text>
</comment>
<dbReference type="EMBL" id="WMET01000006">
    <property type="protein sequence ID" value="MYL21779.1"/>
    <property type="molecule type" value="Genomic_DNA"/>
</dbReference>
<proteinExistence type="inferred from homology"/>
<dbReference type="NCBIfam" id="TIGR00492">
    <property type="entry name" value="alr"/>
    <property type="match status" value="1"/>
</dbReference>
<dbReference type="RefSeq" id="WP_160839719.1">
    <property type="nucleotide sequence ID" value="NZ_WMET01000006.1"/>
</dbReference>
<dbReference type="PANTHER" id="PTHR30511:SF0">
    <property type="entry name" value="ALANINE RACEMASE, CATABOLIC-RELATED"/>
    <property type="match status" value="1"/>
</dbReference>
<dbReference type="SUPFAM" id="SSF50621">
    <property type="entry name" value="Alanine racemase C-terminal domain-like"/>
    <property type="match status" value="1"/>
</dbReference>
<dbReference type="InterPro" id="IPR020622">
    <property type="entry name" value="Ala_racemase_pyridoxalP-BS"/>
</dbReference>
<feature type="modified residue" description="N6-(pyridoxal phosphate)lysine" evidence="5 6">
    <location>
        <position position="41"/>
    </location>
</feature>
<dbReference type="Gene3D" id="3.20.20.10">
    <property type="entry name" value="Alanine racemase"/>
    <property type="match status" value="1"/>
</dbReference>
<name>A0A845DY81_9BACI</name>
<comment type="pathway">
    <text evidence="5">Amino-acid biosynthesis; D-alanine biosynthesis; D-alanine from L-alanine: step 1/1.</text>
</comment>
<organism evidence="9 10">
    <name type="scientific">Halobacillus litoralis</name>
    <dbReference type="NCBI Taxonomy" id="45668"/>
    <lineage>
        <taxon>Bacteria</taxon>
        <taxon>Bacillati</taxon>
        <taxon>Bacillota</taxon>
        <taxon>Bacilli</taxon>
        <taxon>Bacillales</taxon>
        <taxon>Bacillaceae</taxon>
        <taxon>Halobacillus</taxon>
    </lineage>
</organism>
<evidence type="ECO:0000313" key="9">
    <source>
        <dbReference type="EMBL" id="MYL21779.1"/>
    </source>
</evidence>
<dbReference type="EC" id="5.1.1.1" evidence="5"/>
<comment type="catalytic activity">
    <reaction evidence="1 5">
        <text>L-alanine = D-alanine</text>
        <dbReference type="Rhea" id="RHEA:20249"/>
        <dbReference type="ChEBI" id="CHEBI:57416"/>
        <dbReference type="ChEBI" id="CHEBI:57972"/>
        <dbReference type="EC" id="5.1.1.1"/>
    </reaction>
</comment>
<dbReference type="GO" id="GO:0008784">
    <property type="term" value="F:alanine racemase activity"/>
    <property type="evidence" value="ECO:0007669"/>
    <property type="project" value="UniProtKB-UniRule"/>
</dbReference>
<feature type="active site" description="Proton acceptor; specific for L-alanine" evidence="5">
    <location>
        <position position="269"/>
    </location>
</feature>
<evidence type="ECO:0000256" key="5">
    <source>
        <dbReference type="HAMAP-Rule" id="MF_01201"/>
    </source>
</evidence>
<dbReference type="GO" id="GO:0005829">
    <property type="term" value="C:cytosol"/>
    <property type="evidence" value="ECO:0007669"/>
    <property type="project" value="TreeGrafter"/>
</dbReference>
<evidence type="ECO:0000256" key="7">
    <source>
        <dbReference type="PIRSR" id="PIRSR600821-52"/>
    </source>
</evidence>
<dbReference type="PRINTS" id="PR00992">
    <property type="entry name" value="ALARACEMASE"/>
</dbReference>
<protein>
    <recommendedName>
        <fullName evidence="5">Alanine racemase</fullName>
        <ecNumber evidence="5">5.1.1.1</ecNumber>
    </recommendedName>
</protein>
<dbReference type="InterPro" id="IPR009006">
    <property type="entry name" value="Ala_racemase/Decarboxylase_C"/>
</dbReference>
<dbReference type="GO" id="GO:0009252">
    <property type="term" value="P:peptidoglycan biosynthetic process"/>
    <property type="evidence" value="ECO:0007669"/>
    <property type="project" value="TreeGrafter"/>
</dbReference>
<dbReference type="FunFam" id="3.20.20.10:FF:000002">
    <property type="entry name" value="Alanine racemase"/>
    <property type="match status" value="1"/>
</dbReference>
<dbReference type="SUPFAM" id="SSF51419">
    <property type="entry name" value="PLP-binding barrel"/>
    <property type="match status" value="1"/>
</dbReference>
<dbReference type="AlphaFoldDB" id="A0A845DY81"/>
<keyword evidence="4 5" id="KW-0413">Isomerase</keyword>
<feature type="active site" description="Proton acceptor; specific for D-alanine" evidence="5">
    <location>
        <position position="41"/>
    </location>
</feature>
<evidence type="ECO:0000259" key="8">
    <source>
        <dbReference type="SMART" id="SM01005"/>
    </source>
</evidence>
<evidence type="ECO:0000256" key="6">
    <source>
        <dbReference type="PIRSR" id="PIRSR600821-50"/>
    </source>
</evidence>
<dbReference type="Gene3D" id="2.40.37.10">
    <property type="entry name" value="Lyase, Ornithine Decarboxylase, Chain A, domain 1"/>
    <property type="match status" value="1"/>
</dbReference>
<evidence type="ECO:0000256" key="1">
    <source>
        <dbReference type="ARBA" id="ARBA00000316"/>
    </source>
</evidence>
<dbReference type="SMART" id="SM01005">
    <property type="entry name" value="Ala_racemase_C"/>
    <property type="match status" value="1"/>
</dbReference>
<dbReference type="GO" id="GO:0030632">
    <property type="term" value="P:D-alanine biosynthetic process"/>
    <property type="evidence" value="ECO:0007669"/>
    <property type="project" value="UniProtKB-UniRule"/>
</dbReference>
<dbReference type="InterPro" id="IPR011079">
    <property type="entry name" value="Ala_racemase_C"/>
</dbReference>
<dbReference type="InterPro" id="IPR001608">
    <property type="entry name" value="Ala_racemase_N"/>
</dbReference>
<dbReference type="PROSITE" id="PS00395">
    <property type="entry name" value="ALANINE_RACEMASE"/>
    <property type="match status" value="1"/>
</dbReference>
<dbReference type="CDD" id="cd00430">
    <property type="entry name" value="PLPDE_III_AR"/>
    <property type="match status" value="1"/>
</dbReference>
<comment type="similarity">
    <text evidence="5">Belongs to the alanine racemase family.</text>
</comment>
<dbReference type="UniPathway" id="UPA00042">
    <property type="reaction ID" value="UER00497"/>
</dbReference>
<dbReference type="Pfam" id="PF01168">
    <property type="entry name" value="Ala_racemase_N"/>
    <property type="match status" value="1"/>
</dbReference>
<comment type="cofactor">
    <cofactor evidence="2 5 6">
        <name>pyridoxal 5'-phosphate</name>
        <dbReference type="ChEBI" id="CHEBI:597326"/>
    </cofactor>
</comment>
<evidence type="ECO:0000256" key="4">
    <source>
        <dbReference type="ARBA" id="ARBA00023235"/>
    </source>
</evidence>
<dbReference type="InterPro" id="IPR000821">
    <property type="entry name" value="Ala_racemase"/>
</dbReference>
<sequence>MQQDRYYRDSIAEIDLSAIEANIQQLRRRLPSETGIYAVVKADAYGHGDVQVAAEALRAGAAGLAVAIMDEALKLRDAGIEAPILVMGWTRPEDAPLAAANDITVTVFQEEWLHQVQTAECEKPLSIHLKLDTGMGRIGVRDTEEMDGVLRAVKADDTFRLTGIFTHFATADDEDTDYYQQQADEFQRLAEHFKRNWPEDVEIHTSNSAASMRFPERMDHFVRFGISMYGLYPSEDVKQERPVELTPAFSLTSCLVHVKRVGPGESISYGATYTTEKEEWIGTVPLGYADGWIRRLQGMEVLVDGKRHPIVGRICMDQFMIQLDQEYPIGTKVTLIGKQGNDEITADEIAAWLDTINYEIPCIISHRVPRVYRKDGKTIEVRNTL</sequence>
<evidence type="ECO:0000313" key="10">
    <source>
        <dbReference type="Proteomes" id="UP000460949"/>
    </source>
</evidence>
<dbReference type="GO" id="GO:0030170">
    <property type="term" value="F:pyridoxal phosphate binding"/>
    <property type="evidence" value="ECO:0007669"/>
    <property type="project" value="UniProtKB-UniRule"/>
</dbReference>
<dbReference type="Proteomes" id="UP000460949">
    <property type="component" value="Unassembled WGS sequence"/>
</dbReference>
<evidence type="ECO:0000256" key="3">
    <source>
        <dbReference type="ARBA" id="ARBA00022898"/>
    </source>
</evidence>
<feature type="domain" description="Alanine racemase C-terminal" evidence="8">
    <location>
        <begin position="248"/>
        <end position="373"/>
    </location>
</feature>